<comment type="caution">
    <text evidence="1">The sequence shown here is derived from an EMBL/GenBank/DDBJ whole genome shotgun (WGS) entry which is preliminary data.</text>
</comment>
<dbReference type="PANTHER" id="PTHR32329">
    <property type="entry name" value="BIFUNCTIONAL PROTEIN [INCLUDES 2-HYDROXYACYL-COA DEHYDRATASE (N-TER) AND ITS ACTIVATOR DOMAIN (C_TERM)-RELATED"/>
    <property type="match status" value="1"/>
</dbReference>
<dbReference type="AlphaFoldDB" id="A0A921KKP2"/>
<evidence type="ECO:0008006" key="3">
    <source>
        <dbReference type="Google" id="ProtNLM"/>
    </source>
</evidence>
<accession>A0A921KKP2</accession>
<sequence length="392" mass="44619">MSDRTEADGPRARVSVLSGASRATTALRRRSRGSRHSRKRVAFMHYGYYDVAFQYFVEHVLDADYVRMPAPTRRTLEIGTEHSNDYVCAPFKHILGDYVEALEAGANVLVQFTGYCRLTYYGELQEMVLRDMGYDDFEMLNFSFVAGRSFKDYVTYCKRVVNPRLSVPAGVANMLVLFRMVEDLDAYNDYYLANAGFEREPGSFERAREAFFDDMRCCATMSDVNHAFRRGMGALRALPTDKPERPVRVGLTGEFFTVMDPPSNLELERKLLSLHVELARAITITNRFLRYNEPNVRRSIADYAAYDMGPTSSLTIAAAKRYMEEGFDGVVHAKSAGCTPEIDCMPVLQRLSRDRHVPVLFLSYDSQTSDTGLDTRLEAFYDMLAMRKAKTI</sequence>
<reference evidence="1" key="2">
    <citation type="submission" date="2021-09" db="EMBL/GenBank/DDBJ databases">
        <authorList>
            <person name="Gilroy R."/>
        </authorList>
    </citation>
    <scope>NUCLEOTIDE SEQUENCE</scope>
    <source>
        <strain evidence="1">CHK124-7917</strain>
    </source>
</reference>
<dbReference type="RefSeq" id="WP_273447870.1">
    <property type="nucleotide sequence ID" value="NZ_CALUGK010000018.1"/>
</dbReference>
<dbReference type="Gene3D" id="3.40.50.11900">
    <property type="match status" value="1"/>
</dbReference>
<protein>
    <recommendedName>
        <fullName evidence="3">DUF2229 domain-containing protein</fullName>
    </recommendedName>
</protein>
<dbReference type="Proteomes" id="UP000697330">
    <property type="component" value="Unassembled WGS sequence"/>
</dbReference>
<dbReference type="Pfam" id="PF06050">
    <property type="entry name" value="HGD-D"/>
    <property type="match status" value="1"/>
</dbReference>
<gene>
    <name evidence="1" type="ORF">K8U72_01660</name>
</gene>
<reference evidence="1" key="1">
    <citation type="journal article" date="2021" name="PeerJ">
        <title>Extensive microbial diversity within the chicken gut microbiome revealed by metagenomics and culture.</title>
        <authorList>
            <person name="Gilroy R."/>
            <person name="Ravi A."/>
            <person name="Getino M."/>
            <person name="Pursley I."/>
            <person name="Horton D.L."/>
            <person name="Alikhan N.F."/>
            <person name="Baker D."/>
            <person name="Gharbi K."/>
            <person name="Hall N."/>
            <person name="Watson M."/>
            <person name="Adriaenssens E.M."/>
            <person name="Foster-Nyarko E."/>
            <person name="Jarju S."/>
            <person name="Secka A."/>
            <person name="Antonio M."/>
            <person name="Oren A."/>
            <person name="Chaudhuri R.R."/>
            <person name="La Ragione R."/>
            <person name="Hildebrand F."/>
            <person name="Pallen M.J."/>
        </authorList>
    </citation>
    <scope>NUCLEOTIDE SEQUENCE</scope>
    <source>
        <strain evidence="1">CHK124-7917</strain>
    </source>
</reference>
<evidence type="ECO:0000313" key="2">
    <source>
        <dbReference type="Proteomes" id="UP000697330"/>
    </source>
</evidence>
<evidence type="ECO:0000313" key="1">
    <source>
        <dbReference type="EMBL" id="HJF44484.1"/>
    </source>
</evidence>
<name>A0A921KKP2_9ACTN</name>
<dbReference type="InterPro" id="IPR010327">
    <property type="entry name" value="FldB/FldC_alpha/beta"/>
</dbReference>
<dbReference type="EMBL" id="DYWQ01000024">
    <property type="protein sequence ID" value="HJF44484.1"/>
    <property type="molecule type" value="Genomic_DNA"/>
</dbReference>
<organism evidence="1 2">
    <name type="scientific">Thermophilibacter provencensis</name>
    <dbReference type="NCBI Taxonomy" id="1852386"/>
    <lineage>
        <taxon>Bacteria</taxon>
        <taxon>Bacillati</taxon>
        <taxon>Actinomycetota</taxon>
        <taxon>Coriobacteriia</taxon>
        <taxon>Coriobacteriales</taxon>
        <taxon>Atopobiaceae</taxon>
        <taxon>Thermophilibacter</taxon>
    </lineage>
</organism>
<proteinExistence type="predicted"/>
<dbReference type="PANTHER" id="PTHR32329:SF2">
    <property type="entry name" value="BIFUNCTIONAL PROTEIN [INCLUDES 2-HYDROXYACYL-COA DEHYDRATASE (N-TER) AND ITS ACTIVATOR DOMAIN (C_TERM)"/>
    <property type="match status" value="1"/>
</dbReference>
<dbReference type="InterPro" id="IPR051805">
    <property type="entry name" value="Dehydratase_Activator_Redct"/>
</dbReference>